<dbReference type="AlphaFoldDB" id="A0A646KTD4"/>
<dbReference type="PANTHER" id="PTHR45527:SF1">
    <property type="entry name" value="FATTY ACID SYNTHASE"/>
    <property type="match status" value="1"/>
</dbReference>
<feature type="domain" description="AMP-dependent synthetase/ligase" evidence="1">
    <location>
        <begin position="1"/>
        <end position="155"/>
    </location>
</feature>
<dbReference type="PROSITE" id="PS00455">
    <property type="entry name" value="AMP_BINDING"/>
    <property type="match status" value="1"/>
</dbReference>
<gene>
    <name evidence="2" type="ORF">FF041_37050</name>
</gene>
<feature type="non-terminal residue" evidence="2">
    <location>
        <position position="1"/>
    </location>
</feature>
<dbReference type="SUPFAM" id="SSF56801">
    <property type="entry name" value="Acetyl-CoA synthetase-like"/>
    <property type="match status" value="1"/>
</dbReference>
<dbReference type="Gene3D" id="3.40.50.980">
    <property type="match status" value="2"/>
</dbReference>
<dbReference type="GO" id="GO:0044550">
    <property type="term" value="P:secondary metabolite biosynthetic process"/>
    <property type="evidence" value="ECO:0007669"/>
    <property type="project" value="TreeGrafter"/>
</dbReference>
<name>A0A646KTD4_STRJU</name>
<dbReference type="GO" id="GO:0005737">
    <property type="term" value="C:cytoplasm"/>
    <property type="evidence" value="ECO:0007669"/>
    <property type="project" value="TreeGrafter"/>
</dbReference>
<dbReference type="GO" id="GO:0043041">
    <property type="term" value="P:amino acid activation for nonribosomal peptide biosynthetic process"/>
    <property type="evidence" value="ECO:0007669"/>
    <property type="project" value="TreeGrafter"/>
</dbReference>
<keyword evidence="3" id="KW-1185">Reference proteome</keyword>
<organism evidence="2 3">
    <name type="scientific">Streptomyces jumonjinensis</name>
    <dbReference type="NCBI Taxonomy" id="1945"/>
    <lineage>
        <taxon>Bacteria</taxon>
        <taxon>Bacillati</taxon>
        <taxon>Actinomycetota</taxon>
        <taxon>Actinomycetes</taxon>
        <taxon>Kitasatosporales</taxon>
        <taxon>Streptomycetaceae</taxon>
        <taxon>Streptomyces</taxon>
    </lineage>
</organism>
<proteinExistence type="predicted"/>
<protein>
    <recommendedName>
        <fullName evidence="1">AMP-dependent synthetase/ligase domain-containing protein</fullName>
    </recommendedName>
</protein>
<feature type="non-terminal residue" evidence="2">
    <location>
        <position position="156"/>
    </location>
</feature>
<dbReference type="PRINTS" id="PR00154">
    <property type="entry name" value="AMPBINDING"/>
</dbReference>
<evidence type="ECO:0000313" key="2">
    <source>
        <dbReference type="EMBL" id="MQT05503.1"/>
    </source>
</evidence>
<sequence length="156" mass="16259">KAGAAYVPVDPSWPTTRIHLVLEHVTLTVAERGLADLVAPDRLVPVEELLSGSEGISAAVAVGPADVAYVMYTSGSTGVPKGVEVTHGAVAALVTDSCWSAAARERVLVHAPHAFDASTYELWVPLVHGGRIVIAPPGTVSAQSLARLIREHELTA</sequence>
<evidence type="ECO:0000259" key="1">
    <source>
        <dbReference type="Pfam" id="PF00501"/>
    </source>
</evidence>
<dbReference type="InterPro" id="IPR020459">
    <property type="entry name" value="AMP-binding"/>
</dbReference>
<evidence type="ECO:0000313" key="3">
    <source>
        <dbReference type="Proteomes" id="UP000419138"/>
    </source>
</evidence>
<dbReference type="Proteomes" id="UP000419138">
    <property type="component" value="Unassembled WGS sequence"/>
</dbReference>
<reference evidence="2 3" key="1">
    <citation type="submission" date="2019-05" db="EMBL/GenBank/DDBJ databases">
        <title>Comparative genomics and metabolomics analyses of clavulanic acid producing Streptomyces species provides insight into specialized metabolism and evolution of beta-lactam biosynthetic gene clusters.</title>
        <authorList>
            <person name="Moore M.A."/>
            <person name="Cruz-Morales P."/>
            <person name="Barona Gomez F."/>
            <person name="Kapil T."/>
        </authorList>
    </citation>
    <scope>NUCLEOTIDE SEQUENCE [LARGE SCALE GENOMIC DNA]</scope>
    <source>
        <strain evidence="2 3">NRRL 5741</strain>
    </source>
</reference>
<dbReference type="InterPro" id="IPR020845">
    <property type="entry name" value="AMP-binding_CS"/>
</dbReference>
<dbReference type="PANTHER" id="PTHR45527">
    <property type="entry name" value="NONRIBOSOMAL PEPTIDE SYNTHETASE"/>
    <property type="match status" value="1"/>
</dbReference>
<comment type="caution">
    <text evidence="2">The sequence shown here is derived from an EMBL/GenBank/DDBJ whole genome shotgun (WGS) entry which is preliminary data.</text>
</comment>
<dbReference type="InterPro" id="IPR000873">
    <property type="entry name" value="AMP-dep_synth/lig_dom"/>
</dbReference>
<dbReference type="GO" id="GO:0031177">
    <property type="term" value="F:phosphopantetheine binding"/>
    <property type="evidence" value="ECO:0007669"/>
    <property type="project" value="TreeGrafter"/>
</dbReference>
<dbReference type="Pfam" id="PF00501">
    <property type="entry name" value="AMP-binding"/>
    <property type="match status" value="1"/>
</dbReference>
<dbReference type="EMBL" id="VCLA01000202">
    <property type="protein sequence ID" value="MQT05503.1"/>
    <property type="molecule type" value="Genomic_DNA"/>
</dbReference>
<dbReference type="OrthoDB" id="3428748at2"/>
<accession>A0A646KTD4</accession>